<keyword evidence="4" id="KW-0804">Transcription</keyword>
<evidence type="ECO:0000256" key="3">
    <source>
        <dbReference type="ARBA" id="ARBA00023082"/>
    </source>
</evidence>
<dbReference type="PANTHER" id="PTHR43133:SF25">
    <property type="entry name" value="RNA POLYMERASE SIGMA FACTOR RFAY-RELATED"/>
    <property type="match status" value="1"/>
</dbReference>
<dbReference type="Pfam" id="PF08281">
    <property type="entry name" value="Sigma70_r4_2"/>
    <property type="match status" value="1"/>
</dbReference>
<dbReference type="GO" id="GO:0006352">
    <property type="term" value="P:DNA-templated transcription initiation"/>
    <property type="evidence" value="ECO:0007669"/>
    <property type="project" value="InterPro"/>
</dbReference>
<feature type="domain" description="RNA polymerase sigma factor 70 region 4 type 2" evidence="6">
    <location>
        <begin position="129"/>
        <end position="176"/>
    </location>
</feature>
<dbReference type="InterPro" id="IPR013325">
    <property type="entry name" value="RNA_pol_sigma_r2"/>
</dbReference>
<dbReference type="OrthoDB" id="5518337at2"/>
<keyword evidence="8" id="KW-1185">Reference proteome</keyword>
<dbReference type="InterPro" id="IPR036388">
    <property type="entry name" value="WH-like_DNA-bd_sf"/>
</dbReference>
<dbReference type="GO" id="GO:0016987">
    <property type="term" value="F:sigma factor activity"/>
    <property type="evidence" value="ECO:0007669"/>
    <property type="project" value="UniProtKB-KW"/>
</dbReference>
<dbReference type="SUPFAM" id="SSF88946">
    <property type="entry name" value="Sigma2 domain of RNA polymerase sigma factors"/>
    <property type="match status" value="1"/>
</dbReference>
<gene>
    <name evidence="7" type="ORF">EV186_105372</name>
</gene>
<evidence type="ECO:0000259" key="6">
    <source>
        <dbReference type="Pfam" id="PF08281"/>
    </source>
</evidence>
<organism evidence="7 8">
    <name type="scientific">Labedaea rhizosphaerae</name>
    <dbReference type="NCBI Taxonomy" id="598644"/>
    <lineage>
        <taxon>Bacteria</taxon>
        <taxon>Bacillati</taxon>
        <taxon>Actinomycetota</taxon>
        <taxon>Actinomycetes</taxon>
        <taxon>Pseudonocardiales</taxon>
        <taxon>Pseudonocardiaceae</taxon>
        <taxon>Labedaea</taxon>
    </lineage>
</organism>
<evidence type="ECO:0000256" key="1">
    <source>
        <dbReference type="ARBA" id="ARBA00010641"/>
    </source>
</evidence>
<evidence type="ECO:0000313" key="7">
    <source>
        <dbReference type="EMBL" id="TDP95140.1"/>
    </source>
</evidence>
<keyword evidence="3" id="KW-0731">Sigma factor</keyword>
<evidence type="ECO:0000256" key="2">
    <source>
        <dbReference type="ARBA" id="ARBA00023015"/>
    </source>
</evidence>
<feature type="domain" description="RNA polymerase sigma-70 region 2" evidence="5">
    <location>
        <begin position="27"/>
        <end position="93"/>
    </location>
</feature>
<dbReference type="RefSeq" id="WP_133852517.1">
    <property type="nucleotide sequence ID" value="NZ_SNXZ01000005.1"/>
</dbReference>
<protein>
    <submittedName>
        <fullName evidence="7">RNA polymerase ECF family sigma subunit</fullName>
    </submittedName>
</protein>
<dbReference type="InterPro" id="IPR013324">
    <property type="entry name" value="RNA_pol_sigma_r3/r4-like"/>
</dbReference>
<dbReference type="PANTHER" id="PTHR43133">
    <property type="entry name" value="RNA POLYMERASE ECF-TYPE SIGMA FACTO"/>
    <property type="match status" value="1"/>
</dbReference>
<evidence type="ECO:0000259" key="5">
    <source>
        <dbReference type="Pfam" id="PF04542"/>
    </source>
</evidence>
<dbReference type="EMBL" id="SNXZ01000005">
    <property type="protein sequence ID" value="TDP95140.1"/>
    <property type="molecule type" value="Genomic_DNA"/>
</dbReference>
<dbReference type="InterPro" id="IPR014284">
    <property type="entry name" value="RNA_pol_sigma-70_dom"/>
</dbReference>
<reference evidence="7 8" key="1">
    <citation type="submission" date="2019-03" db="EMBL/GenBank/DDBJ databases">
        <title>Genomic Encyclopedia of Type Strains, Phase IV (KMG-IV): sequencing the most valuable type-strain genomes for metagenomic binning, comparative biology and taxonomic classification.</title>
        <authorList>
            <person name="Goeker M."/>
        </authorList>
    </citation>
    <scope>NUCLEOTIDE SEQUENCE [LARGE SCALE GENOMIC DNA]</scope>
    <source>
        <strain evidence="7 8">DSM 45361</strain>
    </source>
</reference>
<dbReference type="Proteomes" id="UP000295444">
    <property type="component" value="Unassembled WGS sequence"/>
</dbReference>
<sequence length="190" mass="21276">MTDSTEEDDAAVINRSRAAPEAFAAIFDRHAADVHHYLARRTGAERADDLVAETFVIAFRRRADFDTTHRSARPWLYGIATRLLSQHWRDTERRDRLHARSLPELPAESPDERAVNAAAAAYLRGPVGRALRGLCAGDLDVLLLVAWEQLTYDEVAAALDLPVGTVRSRLHRARKQVRDALAAADMEEIR</sequence>
<dbReference type="InterPro" id="IPR013249">
    <property type="entry name" value="RNA_pol_sigma70_r4_t2"/>
</dbReference>
<proteinExistence type="inferred from homology"/>
<comment type="similarity">
    <text evidence="1">Belongs to the sigma-70 factor family. ECF subfamily.</text>
</comment>
<dbReference type="Gene3D" id="1.10.1740.10">
    <property type="match status" value="1"/>
</dbReference>
<dbReference type="Pfam" id="PF04542">
    <property type="entry name" value="Sigma70_r2"/>
    <property type="match status" value="1"/>
</dbReference>
<dbReference type="Gene3D" id="1.10.10.10">
    <property type="entry name" value="Winged helix-like DNA-binding domain superfamily/Winged helix DNA-binding domain"/>
    <property type="match status" value="1"/>
</dbReference>
<dbReference type="AlphaFoldDB" id="A0A4R6S5W2"/>
<accession>A0A4R6S5W2</accession>
<comment type="caution">
    <text evidence="7">The sequence shown here is derived from an EMBL/GenBank/DDBJ whole genome shotgun (WGS) entry which is preliminary data.</text>
</comment>
<name>A0A4R6S5W2_LABRH</name>
<dbReference type="GO" id="GO:0003677">
    <property type="term" value="F:DNA binding"/>
    <property type="evidence" value="ECO:0007669"/>
    <property type="project" value="InterPro"/>
</dbReference>
<dbReference type="NCBIfam" id="TIGR02937">
    <property type="entry name" value="sigma70-ECF"/>
    <property type="match status" value="1"/>
</dbReference>
<dbReference type="InterPro" id="IPR007627">
    <property type="entry name" value="RNA_pol_sigma70_r2"/>
</dbReference>
<dbReference type="SUPFAM" id="SSF88659">
    <property type="entry name" value="Sigma3 and sigma4 domains of RNA polymerase sigma factors"/>
    <property type="match status" value="1"/>
</dbReference>
<evidence type="ECO:0000313" key="8">
    <source>
        <dbReference type="Proteomes" id="UP000295444"/>
    </source>
</evidence>
<evidence type="ECO:0000256" key="4">
    <source>
        <dbReference type="ARBA" id="ARBA00023163"/>
    </source>
</evidence>
<dbReference type="InterPro" id="IPR039425">
    <property type="entry name" value="RNA_pol_sigma-70-like"/>
</dbReference>
<dbReference type="CDD" id="cd06171">
    <property type="entry name" value="Sigma70_r4"/>
    <property type="match status" value="1"/>
</dbReference>
<keyword evidence="2" id="KW-0805">Transcription regulation</keyword>